<accession>A0AB33CHC7</accession>
<feature type="transmembrane region" description="Helical" evidence="1">
    <location>
        <begin position="6"/>
        <end position="25"/>
    </location>
</feature>
<protein>
    <submittedName>
        <fullName evidence="2">Uncharacterized protein</fullName>
    </submittedName>
</protein>
<evidence type="ECO:0000256" key="1">
    <source>
        <dbReference type="SAM" id="Phobius"/>
    </source>
</evidence>
<name>A0AB33CHC7_9CAUD</name>
<dbReference type="EMBL" id="KY982929">
    <property type="protein sequence ID" value="ARW59074.1"/>
    <property type="molecule type" value="Genomic_DNA"/>
</dbReference>
<keyword evidence="1" id="KW-1133">Transmembrane helix</keyword>
<organism evidence="2">
    <name type="scientific">Cronobacter phage CSP1</name>
    <dbReference type="NCBI Taxonomy" id="1983560"/>
    <lineage>
        <taxon>Viruses</taxon>
        <taxon>Duplodnaviria</taxon>
        <taxon>Heunggongvirae</taxon>
        <taxon>Uroviricota</taxon>
        <taxon>Caudoviricetes</taxon>
    </lineage>
</organism>
<sequence>MSAAEVTTFIIAFVIALFLLAKLDLFMG</sequence>
<keyword evidence="1" id="KW-0812">Transmembrane</keyword>
<gene>
    <name evidence="2" type="ORF">CSP1_042</name>
</gene>
<proteinExistence type="predicted"/>
<reference evidence="2" key="1">
    <citation type="submission" date="2017-04" db="EMBL/GenBank/DDBJ databases">
        <title>Complete genome sequencing of Cronobacter sakazakii phage CSP1.</title>
        <authorList>
            <person name="Kim M."/>
            <person name="Kim M."/>
            <person name="Ryu S."/>
        </authorList>
    </citation>
    <scope>NUCLEOTIDE SEQUENCE</scope>
</reference>
<evidence type="ECO:0000313" key="2">
    <source>
        <dbReference type="EMBL" id="ARW59074.1"/>
    </source>
</evidence>
<keyword evidence="1" id="KW-0472">Membrane</keyword>